<sequence length="1229" mass="139110">MRPPETLTGGRQKQQSDHDHQCESSPSPYRHAFPRSIAESPIPAMCHHQPSIVQPQHRTLEKTPRPRSLATMRGFHSSLSPQSPPYAPRLYSPPPPHAVEDEGVGVPDLTDLGEDLCEDSILNNLHQRYKRDLVFTNLGDMLISLNPFCPLNLFSSAAMRAYHGYPPADLPPHIFGVLEQAFQSVLDHTASYCVLVTGETGSGKSEVIKQALTYLCRVASLEDRQHQMPSLAHRILRANVVLEAFGNARTPRNDNATRCVKHWTIDFDHQGNPSGASVCKYMLEKSRVTHRDRGIGQKNFHIFYHLLCGADPCLAKSLKLSRNVEDYALLRSGDAPHTHCDSPKAQRPDTFHHVKDALCGLGFCSVDLDSLWALLAAVLKLGNIQFLPVNHIDGIEGCTPASEYELREVADLLCAEYEDLLCALTQRIMWTEPPPPSLATAHASGGPTPPSTLRRDHCSSQHLPTRPTKGPCAASVRDFCEVSCDTPPAPFYRDCPSGLDYATPSSRSSSEIATVDLSAAEAANTRDQLCGAIYNRIFTWLVAQISLHLKNDHGFHRCQLSLVDMFGFEVFERNDLEQMAINFCNERVHQFILEHTIRGEQEEYIREGIDWECVEFRTNETVCQLLEAVNHGIFSVLDEESLRGGHVTGDTLLLRLTQACAGHPSFETRGMRNFLSDDSLPQSQFRIRHFAGNVLYDPALFIEKNQDFLPLDVSHAMYHCDQPLLKTLFPEGNPKRPALKRPASFTSQVRTSVSALVKTLSLARPVFVRCIRPNELGLPRKFETALVRHQIRYMSLTESALVRRDGFSFCMGYEAFLNRFKMLSVHTWPSWTRGCPQDGVLCLLRDLGIPTKECSFGRTKIFIKGRKLVAELECFRAQRIHDLACLIQRTWRMWHVRRAFLKMLVAQIRISSVWRGWRVRARLRAFHDKQTVEWAVRVIQRWYFMAVKKRWLLNLSSNLPSTSPLSSDWPPCPRRLRDSSLLLRSLHHKWRCAKYRRQFDQTSRNRLREKVTASILFRGRKASYDRSVGHPFVGDYVHLRQNPQWKKLCAETNDQYVVFADIVNKVNRSSGRFVPVLMALSTSGMLILDQRTMLVKQRIPATEVYRLSLSPLFDDLCLVHIRAKSPTSDLSEQLSMHVVEPGTCILGSEGKRKGDFAFQTPHVIEVTTKLFLVIQNATGKAPEVHIDTQFDANFGSQTVTFAYKAGAITEVLPGQIKIARRGNRMDILL</sequence>
<keyword evidence="3 6" id="KW-0518">Myosin</keyword>
<dbReference type="EMBL" id="OB661270">
    <property type="protein sequence ID" value="CAD7227816.1"/>
    <property type="molecule type" value="Genomic_DNA"/>
</dbReference>
<keyword evidence="4 6" id="KW-0505">Motor protein</keyword>
<reference evidence="8" key="1">
    <citation type="submission" date="2020-11" db="EMBL/GenBank/DDBJ databases">
        <authorList>
            <person name="Tran Van P."/>
        </authorList>
    </citation>
    <scope>NUCLEOTIDE SEQUENCE</scope>
</reference>
<organism evidence="8">
    <name type="scientific">Cyprideis torosa</name>
    <dbReference type="NCBI Taxonomy" id="163714"/>
    <lineage>
        <taxon>Eukaryota</taxon>
        <taxon>Metazoa</taxon>
        <taxon>Ecdysozoa</taxon>
        <taxon>Arthropoda</taxon>
        <taxon>Crustacea</taxon>
        <taxon>Oligostraca</taxon>
        <taxon>Ostracoda</taxon>
        <taxon>Podocopa</taxon>
        <taxon>Podocopida</taxon>
        <taxon>Cytherocopina</taxon>
        <taxon>Cytheroidea</taxon>
        <taxon>Cytherideidae</taxon>
        <taxon>Cyprideis</taxon>
    </lineage>
</organism>
<feature type="region of interest" description="Disordered" evidence="7">
    <location>
        <begin position="74"/>
        <end position="103"/>
    </location>
</feature>
<dbReference type="InterPro" id="IPR036961">
    <property type="entry name" value="Kinesin_motor_dom_sf"/>
</dbReference>
<evidence type="ECO:0000256" key="1">
    <source>
        <dbReference type="ARBA" id="ARBA00022741"/>
    </source>
</evidence>
<dbReference type="InterPro" id="IPR001609">
    <property type="entry name" value="Myosin_head_motor_dom-like"/>
</dbReference>
<evidence type="ECO:0000313" key="8">
    <source>
        <dbReference type="EMBL" id="CAD7227816.1"/>
    </source>
</evidence>
<evidence type="ECO:0000256" key="3">
    <source>
        <dbReference type="ARBA" id="ARBA00023123"/>
    </source>
</evidence>
<dbReference type="Gene3D" id="6.20.240.20">
    <property type="match status" value="1"/>
</dbReference>
<dbReference type="GO" id="GO:0005902">
    <property type="term" value="C:microvillus"/>
    <property type="evidence" value="ECO:0007669"/>
    <property type="project" value="TreeGrafter"/>
</dbReference>
<dbReference type="PROSITE" id="PS51757">
    <property type="entry name" value="TH1"/>
    <property type="match status" value="1"/>
</dbReference>
<dbReference type="Gene3D" id="3.40.850.10">
    <property type="entry name" value="Kinesin motor domain"/>
    <property type="match status" value="2"/>
</dbReference>
<dbReference type="PANTHER" id="PTHR13140:SF802">
    <property type="entry name" value="UNCONVENTIONAL MYOSIN-IB ISOFORM X1"/>
    <property type="match status" value="1"/>
</dbReference>
<dbReference type="Pfam" id="PF00063">
    <property type="entry name" value="Myosin_head"/>
    <property type="match status" value="2"/>
</dbReference>
<gene>
    <name evidence="8" type="ORF">CTOB1V02_LOCUS5711</name>
</gene>
<comment type="similarity">
    <text evidence="6">Belongs to the TRAFAC class myosin-kinesin ATPase superfamily. Myosin family.</text>
</comment>
<dbReference type="GO" id="GO:0000146">
    <property type="term" value="F:microfilament motor activity"/>
    <property type="evidence" value="ECO:0007669"/>
    <property type="project" value="TreeGrafter"/>
</dbReference>
<evidence type="ECO:0000256" key="5">
    <source>
        <dbReference type="ARBA" id="ARBA00023203"/>
    </source>
</evidence>
<keyword evidence="2 6" id="KW-0067">ATP-binding</keyword>
<dbReference type="InterPro" id="IPR000048">
    <property type="entry name" value="IQ_motif_EF-hand-BS"/>
</dbReference>
<dbReference type="SUPFAM" id="SSF52540">
    <property type="entry name" value="P-loop containing nucleoside triphosphate hydrolases"/>
    <property type="match status" value="2"/>
</dbReference>
<keyword evidence="1 6" id="KW-0547">Nucleotide-binding</keyword>
<proteinExistence type="inferred from homology"/>
<evidence type="ECO:0000256" key="4">
    <source>
        <dbReference type="ARBA" id="ARBA00023175"/>
    </source>
</evidence>
<feature type="region of interest" description="Disordered" evidence="7">
    <location>
        <begin position="435"/>
        <end position="471"/>
    </location>
</feature>
<evidence type="ECO:0000256" key="6">
    <source>
        <dbReference type="PROSITE-ProRule" id="PRU00782"/>
    </source>
</evidence>
<dbReference type="InterPro" id="IPR027417">
    <property type="entry name" value="P-loop_NTPase"/>
</dbReference>
<dbReference type="SMART" id="SM00015">
    <property type="entry name" value="IQ"/>
    <property type="match status" value="2"/>
</dbReference>
<dbReference type="GO" id="GO:0005886">
    <property type="term" value="C:plasma membrane"/>
    <property type="evidence" value="ECO:0007669"/>
    <property type="project" value="TreeGrafter"/>
</dbReference>
<dbReference type="InterPro" id="IPR025662">
    <property type="entry name" value="Sigma_54_int_dom_ATP-bd_1"/>
</dbReference>
<dbReference type="PROSITE" id="PS00675">
    <property type="entry name" value="SIGMA54_INTERACT_1"/>
    <property type="match status" value="1"/>
</dbReference>
<dbReference type="Gene3D" id="1.20.58.530">
    <property type="match status" value="1"/>
</dbReference>
<protein>
    <submittedName>
        <fullName evidence="8">Uncharacterized protein</fullName>
    </submittedName>
</protein>
<feature type="binding site" evidence="6">
    <location>
        <begin position="198"/>
        <end position="205"/>
    </location>
    <ligand>
        <name>ATP</name>
        <dbReference type="ChEBI" id="CHEBI:30616"/>
    </ligand>
</feature>
<dbReference type="PANTHER" id="PTHR13140">
    <property type="entry name" value="MYOSIN"/>
    <property type="match status" value="1"/>
</dbReference>
<name>A0A7R8ZQG2_9CRUS</name>
<dbReference type="PRINTS" id="PR00193">
    <property type="entry name" value="MYOSINHEAVY"/>
</dbReference>
<dbReference type="AlphaFoldDB" id="A0A7R8ZQG2"/>
<dbReference type="GO" id="GO:0051015">
    <property type="term" value="F:actin filament binding"/>
    <property type="evidence" value="ECO:0007669"/>
    <property type="project" value="TreeGrafter"/>
</dbReference>
<dbReference type="GO" id="GO:0016459">
    <property type="term" value="C:myosin complex"/>
    <property type="evidence" value="ECO:0007669"/>
    <property type="project" value="UniProtKB-KW"/>
</dbReference>
<accession>A0A7R8ZQG2</accession>
<dbReference type="GO" id="GO:0007015">
    <property type="term" value="P:actin filament organization"/>
    <property type="evidence" value="ECO:0007669"/>
    <property type="project" value="TreeGrafter"/>
</dbReference>
<dbReference type="Pfam" id="PF06017">
    <property type="entry name" value="Myosin_TH1"/>
    <property type="match status" value="1"/>
</dbReference>
<dbReference type="GO" id="GO:0030048">
    <property type="term" value="P:actin filament-based movement"/>
    <property type="evidence" value="ECO:0007669"/>
    <property type="project" value="TreeGrafter"/>
</dbReference>
<evidence type="ECO:0000256" key="7">
    <source>
        <dbReference type="SAM" id="MobiDB-lite"/>
    </source>
</evidence>
<dbReference type="PROSITE" id="PS51456">
    <property type="entry name" value="MYOSIN_MOTOR"/>
    <property type="match status" value="1"/>
</dbReference>
<dbReference type="InterPro" id="IPR010926">
    <property type="entry name" value="Myosin_TH1"/>
</dbReference>
<feature type="region of interest" description="Disordered" evidence="7">
    <location>
        <begin position="1"/>
        <end position="35"/>
    </location>
</feature>
<feature type="region of interest" description="Actin-binding" evidence="6">
    <location>
        <begin position="753"/>
        <end position="775"/>
    </location>
</feature>
<dbReference type="Gene3D" id="1.20.5.190">
    <property type="match status" value="1"/>
</dbReference>
<dbReference type="Gene3D" id="1.20.120.720">
    <property type="entry name" value="Myosin VI head, motor domain, U50 subdomain"/>
    <property type="match status" value="1"/>
</dbReference>
<dbReference type="GO" id="GO:0005524">
    <property type="term" value="F:ATP binding"/>
    <property type="evidence" value="ECO:0007669"/>
    <property type="project" value="UniProtKB-UniRule"/>
</dbReference>
<dbReference type="GO" id="GO:0005737">
    <property type="term" value="C:cytoplasm"/>
    <property type="evidence" value="ECO:0007669"/>
    <property type="project" value="TreeGrafter"/>
</dbReference>
<dbReference type="OrthoDB" id="10055605at2759"/>
<evidence type="ECO:0000256" key="2">
    <source>
        <dbReference type="ARBA" id="ARBA00022840"/>
    </source>
</evidence>
<dbReference type="GO" id="GO:0006897">
    <property type="term" value="P:endocytosis"/>
    <property type="evidence" value="ECO:0007669"/>
    <property type="project" value="TreeGrafter"/>
</dbReference>
<dbReference type="SMART" id="SM00242">
    <property type="entry name" value="MYSc"/>
    <property type="match status" value="1"/>
</dbReference>
<feature type="compositionally biased region" description="Pro residues" evidence="7">
    <location>
        <begin position="82"/>
        <end position="97"/>
    </location>
</feature>
<keyword evidence="5 6" id="KW-0009">Actin-binding</keyword>